<reference evidence="12" key="1">
    <citation type="submission" date="2015-01" db="EMBL/GenBank/DDBJ databases">
        <authorList>
            <person name="Manzoor Shahid"/>
            <person name="Zubair Saima"/>
        </authorList>
    </citation>
    <scope>NUCLEOTIDE SEQUENCE [LARGE SCALE GENOMIC DNA]</scope>
    <source>
        <strain evidence="12">Sp3</strain>
    </source>
</reference>
<sequence length="330" mass="34683">MRMIAVDAMGGDYAPEEIVKGAVDAVISDGIGVILVGSEKQVREELRKYSYPDNLISVVHASESIGMGEHPAKSVRRKKDASLVVAARLVKSGQAAAFVSAGNTGAMMAASLFELGRIPGIERPGIATVLPCPDGLPRVLIDSGANADAKARQLVQFAYLGSAFAKSVLKIEDPRVALLSVGSESSKGNEVVIEAHQLLQDAGDLNFAGNVESRELMTAGVDVVVCDGFVGNITLKAVEGIATALMGMIKEELTKNPLRAFGGILVKPGLKEMAKKMDYSEYGGAPLLGVNGISIICHGTSRARAVKNAVHYAHQAVTSDLLGMMRRGLE</sequence>
<gene>
    <name evidence="10 11" type="primary">plsX</name>
    <name evidence="11" type="ORF">SSCH_190039</name>
</gene>
<organism evidence="11 12">
    <name type="scientific">Syntrophaceticus schinkii</name>
    <dbReference type="NCBI Taxonomy" id="499207"/>
    <lineage>
        <taxon>Bacteria</taxon>
        <taxon>Bacillati</taxon>
        <taxon>Bacillota</taxon>
        <taxon>Clostridia</taxon>
        <taxon>Thermoanaerobacterales</taxon>
        <taxon>Thermoanaerobacterales Family III. Incertae Sedis</taxon>
        <taxon>Syntrophaceticus</taxon>
    </lineage>
</organism>
<dbReference type="UniPathway" id="UPA00085"/>
<evidence type="ECO:0000256" key="2">
    <source>
        <dbReference type="ARBA" id="ARBA00022490"/>
    </source>
</evidence>
<keyword evidence="3 10" id="KW-0444">Lipid biosynthesis</keyword>
<evidence type="ECO:0000256" key="10">
    <source>
        <dbReference type="HAMAP-Rule" id="MF_00019"/>
    </source>
</evidence>
<keyword evidence="4 10" id="KW-0808">Transferase</keyword>
<dbReference type="PANTHER" id="PTHR30100:SF1">
    <property type="entry name" value="PHOSPHATE ACYLTRANSFERASE"/>
    <property type="match status" value="1"/>
</dbReference>
<keyword evidence="7 10" id="KW-1208">Phospholipid metabolism</keyword>
<keyword evidence="6 10" id="KW-0594">Phospholipid biosynthesis</keyword>
<dbReference type="InterPro" id="IPR003664">
    <property type="entry name" value="FA_synthesis"/>
</dbReference>
<comment type="subunit">
    <text evidence="9 10">Homodimer. Probably interacts with PlsY.</text>
</comment>
<dbReference type="Proteomes" id="UP000046155">
    <property type="component" value="Unassembled WGS sequence"/>
</dbReference>
<evidence type="ECO:0000313" key="12">
    <source>
        <dbReference type="Proteomes" id="UP000046155"/>
    </source>
</evidence>
<dbReference type="GO" id="GO:0006633">
    <property type="term" value="P:fatty acid biosynthetic process"/>
    <property type="evidence" value="ECO:0007669"/>
    <property type="project" value="UniProtKB-UniRule"/>
</dbReference>
<comment type="catalytic activity">
    <reaction evidence="1 10">
        <text>a fatty acyl-[ACP] + phosphate = an acyl phosphate + holo-[ACP]</text>
        <dbReference type="Rhea" id="RHEA:42292"/>
        <dbReference type="Rhea" id="RHEA-COMP:9685"/>
        <dbReference type="Rhea" id="RHEA-COMP:14125"/>
        <dbReference type="ChEBI" id="CHEBI:43474"/>
        <dbReference type="ChEBI" id="CHEBI:59918"/>
        <dbReference type="ChEBI" id="CHEBI:64479"/>
        <dbReference type="ChEBI" id="CHEBI:138651"/>
        <dbReference type="EC" id="2.3.1.274"/>
    </reaction>
</comment>
<evidence type="ECO:0000256" key="9">
    <source>
        <dbReference type="ARBA" id="ARBA00046608"/>
    </source>
</evidence>
<comment type="subcellular location">
    <subcellularLocation>
        <location evidence="10">Cytoplasm</location>
    </subcellularLocation>
    <text evidence="10">Associated with the membrane possibly through PlsY.</text>
</comment>
<dbReference type="GO" id="GO:0005737">
    <property type="term" value="C:cytoplasm"/>
    <property type="evidence" value="ECO:0007669"/>
    <property type="project" value="UniProtKB-SubCell"/>
</dbReference>
<evidence type="ECO:0000256" key="8">
    <source>
        <dbReference type="ARBA" id="ARBA00024069"/>
    </source>
</evidence>
<dbReference type="EC" id="2.3.1.274" evidence="8 10"/>
<evidence type="ECO:0000313" key="11">
    <source>
        <dbReference type="EMBL" id="CEO88467.1"/>
    </source>
</evidence>
<dbReference type="NCBIfam" id="TIGR00182">
    <property type="entry name" value="plsX"/>
    <property type="match status" value="1"/>
</dbReference>
<dbReference type="HAMAP" id="MF_00019">
    <property type="entry name" value="PlsX"/>
    <property type="match status" value="1"/>
</dbReference>
<evidence type="ECO:0000256" key="5">
    <source>
        <dbReference type="ARBA" id="ARBA00023098"/>
    </source>
</evidence>
<comment type="similarity">
    <text evidence="10">Belongs to the PlsX family.</text>
</comment>
<dbReference type="AlphaFoldDB" id="A0A0B7MLB1"/>
<dbReference type="Pfam" id="PF02504">
    <property type="entry name" value="FA_synthesis"/>
    <property type="match status" value="1"/>
</dbReference>
<evidence type="ECO:0000256" key="7">
    <source>
        <dbReference type="ARBA" id="ARBA00023264"/>
    </source>
</evidence>
<keyword evidence="5 10" id="KW-0443">Lipid metabolism</keyword>
<evidence type="ECO:0000256" key="1">
    <source>
        <dbReference type="ARBA" id="ARBA00001232"/>
    </source>
</evidence>
<accession>A0A0B7MLB1</accession>
<dbReference type="EMBL" id="CDRZ01000101">
    <property type="protein sequence ID" value="CEO88467.1"/>
    <property type="molecule type" value="Genomic_DNA"/>
</dbReference>
<dbReference type="InterPro" id="IPR012281">
    <property type="entry name" value="Phospholipid_synth_PlsX-like"/>
</dbReference>
<keyword evidence="2 10" id="KW-0963">Cytoplasm</keyword>
<keyword evidence="12" id="KW-1185">Reference proteome</keyword>
<dbReference type="SUPFAM" id="SSF53659">
    <property type="entry name" value="Isocitrate/Isopropylmalate dehydrogenase-like"/>
    <property type="match status" value="1"/>
</dbReference>
<dbReference type="Gene3D" id="3.40.718.10">
    <property type="entry name" value="Isopropylmalate Dehydrogenase"/>
    <property type="match status" value="1"/>
</dbReference>
<evidence type="ECO:0000256" key="3">
    <source>
        <dbReference type="ARBA" id="ARBA00022516"/>
    </source>
</evidence>
<dbReference type="GO" id="GO:0008654">
    <property type="term" value="P:phospholipid biosynthetic process"/>
    <property type="evidence" value="ECO:0007669"/>
    <property type="project" value="UniProtKB-KW"/>
</dbReference>
<comment type="pathway">
    <text evidence="10">Lipid metabolism; phospholipid metabolism.</text>
</comment>
<dbReference type="GO" id="GO:0043811">
    <property type="term" value="F:phosphate:acyl-[acyl carrier protein] acyltransferase activity"/>
    <property type="evidence" value="ECO:0007669"/>
    <property type="project" value="UniProtKB-UniRule"/>
</dbReference>
<name>A0A0B7MLB1_9FIRM</name>
<protein>
    <recommendedName>
        <fullName evidence="8 10">Phosphate acyltransferase</fullName>
        <ecNumber evidence="8 10">2.3.1.274</ecNumber>
    </recommendedName>
    <alternativeName>
        <fullName evidence="10">Acyl-ACP phosphotransacylase</fullName>
    </alternativeName>
    <alternativeName>
        <fullName evidence="10">Acyl-[acyl-carrier-protein]--phosphate acyltransferase</fullName>
    </alternativeName>
    <alternativeName>
        <fullName evidence="10">Phosphate-acyl-ACP acyltransferase</fullName>
    </alternativeName>
</protein>
<proteinExistence type="inferred from homology"/>
<dbReference type="PANTHER" id="PTHR30100">
    <property type="entry name" value="FATTY ACID/PHOSPHOLIPID SYNTHESIS PROTEIN PLSX"/>
    <property type="match status" value="1"/>
</dbReference>
<comment type="function">
    <text evidence="10">Catalyzes the reversible formation of acyl-phosphate (acyl-PO(4)) from acyl-[acyl-carrier-protein] (acyl-ACP). This enzyme utilizes acyl-ACP as fatty acyl donor, but not acyl-CoA.</text>
</comment>
<keyword evidence="11" id="KW-0012">Acyltransferase</keyword>
<dbReference type="PIRSF" id="PIRSF002465">
    <property type="entry name" value="Phsphlp_syn_PlsX"/>
    <property type="match status" value="1"/>
</dbReference>
<evidence type="ECO:0000256" key="4">
    <source>
        <dbReference type="ARBA" id="ARBA00022679"/>
    </source>
</evidence>
<evidence type="ECO:0000256" key="6">
    <source>
        <dbReference type="ARBA" id="ARBA00023209"/>
    </source>
</evidence>